<evidence type="ECO:0000259" key="1">
    <source>
        <dbReference type="PROSITE" id="PS50871"/>
    </source>
</evidence>
<evidence type="ECO:0000313" key="3">
    <source>
        <dbReference type="Proteomes" id="UP000828390"/>
    </source>
</evidence>
<keyword evidence="3" id="KW-1185">Reference proteome</keyword>
<dbReference type="InterPro" id="IPR001073">
    <property type="entry name" value="C1q_dom"/>
</dbReference>
<dbReference type="SUPFAM" id="SSF49842">
    <property type="entry name" value="TNF-like"/>
    <property type="match status" value="1"/>
</dbReference>
<dbReference type="EMBL" id="JAIWYP010000008">
    <property type="protein sequence ID" value="KAH3780160.1"/>
    <property type="molecule type" value="Genomic_DNA"/>
</dbReference>
<gene>
    <name evidence="2" type="ORF">DPMN_157970</name>
</gene>
<organism evidence="2 3">
    <name type="scientific">Dreissena polymorpha</name>
    <name type="common">Zebra mussel</name>
    <name type="synonym">Mytilus polymorpha</name>
    <dbReference type="NCBI Taxonomy" id="45954"/>
    <lineage>
        <taxon>Eukaryota</taxon>
        <taxon>Metazoa</taxon>
        <taxon>Spiralia</taxon>
        <taxon>Lophotrochozoa</taxon>
        <taxon>Mollusca</taxon>
        <taxon>Bivalvia</taxon>
        <taxon>Autobranchia</taxon>
        <taxon>Heteroconchia</taxon>
        <taxon>Euheterodonta</taxon>
        <taxon>Imparidentia</taxon>
        <taxon>Neoheterodontei</taxon>
        <taxon>Myida</taxon>
        <taxon>Dreissenoidea</taxon>
        <taxon>Dreissenidae</taxon>
        <taxon>Dreissena</taxon>
    </lineage>
</organism>
<proteinExistence type="predicted"/>
<name>A0A9D4EIA1_DREPO</name>
<reference evidence="2" key="1">
    <citation type="journal article" date="2019" name="bioRxiv">
        <title>The Genome of the Zebra Mussel, Dreissena polymorpha: A Resource for Invasive Species Research.</title>
        <authorList>
            <person name="McCartney M.A."/>
            <person name="Auch B."/>
            <person name="Kono T."/>
            <person name="Mallez S."/>
            <person name="Zhang Y."/>
            <person name="Obille A."/>
            <person name="Becker A."/>
            <person name="Abrahante J.E."/>
            <person name="Garbe J."/>
            <person name="Badalamenti J.P."/>
            <person name="Herman A."/>
            <person name="Mangelson H."/>
            <person name="Liachko I."/>
            <person name="Sullivan S."/>
            <person name="Sone E.D."/>
            <person name="Koren S."/>
            <person name="Silverstein K.A.T."/>
            <person name="Beckman K.B."/>
            <person name="Gohl D.M."/>
        </authorList>
    </citation>
    <scope>NUCLEOTIDE SEQUENCE</scope>
    <source>
        <strain evidence="2">Duluth1</strain>
        <tissue evidence="2">Whole animal</tissue>
    </source>
</reference>
<protein>
    <recommendedName>
        <fullName evidence="1">C1q domain-containing protein</fullName>
    </recommendedName>
</protein>
<sequence>MKQSSTINGLYGHNTAHASSAGNAAILELVGGQTVSVMAISASYLIGAGDEVYCTFSGFMLYSTGPSIIIG</sequence>
<dbReference type="AlphaFoldDB" id="A0A9D4EIA1"/>
<evidence type="ECO:0000313" key="2">
    <source>
        <dbReference type="EMBL" id="KAH3780160.1"/>
    </source>
</evidence>
<dbReference type="PROSITE" id="PS50871">
    <property type="entry name" value="C1Q"/>
    <property type="match status" value="1"/>
</dbReference>
<feature type="domain" description="C1q" evidence="1">
    <location>
        <begin position="1"/>
        <end position="67"/>
    </location>
</feature>
<accession>A0A9D4EIA1</accession>
<dbReference type="Proteomes" id="UP000828390">
    <property type="component" value="Unassembled WGS sequence"/>
</dbReference>
<dbReference type="InterPro" id="IPR008983">
    <property type="entry name" value="Tumour_necrosis_fac-like_dom"/>
</dbReference>
<dbReference type="Gene3D" id="2.60.120.40">
    <property type="match status" value="1"/>
</dbReference>
<reference evidence="2" key="2">
    <citation type="submission" date="2020-11" db="EMBL/GenBank/DDBJ databases">
        <authorList>
            <person name="McCartney M.A."/>
            <person name="Auch B."/>
            <person name="Kono T."/>
            <person name="Mallez S."/>
            <person name="Becker A."/>
            <person name="Gohl D.M."/>
            <person name="Silverstein K.A.T."/>
            <person name="Koren S."/>
            <person name="Bechman K.B."/>
            <person name="Herman A."/>
            <person name="Abrahante J.E."/>
            <person name="Garbe J."/>
        </authorList>
    </citation>
    <scope>NUCLEOTIDE SEQUENCE</scope>
    <source>
        <strain evidence="2">Duluth1</strain>
        <tissue evidence="2">Whole animal</tissue>
    </source>
</reference>
<comment type="caution">
    <text evidence="2">The sequence shown here is derived from an EMBL/GenBank/DDBJ whole genome shotgun (WGS) entry which is preliminary data.</text>
</comment>